<dbReference type="CDD" id="cd03010">
    <property type="entry name" value="TlpA_like_DsbE"/>
    <property type="match status" value="1"/>
</dbReference>
<dbReference type="InterPro" id="IPR013766">
    <property type="entry name" value="Thioredoxin_domain"/>
</dbReference>
<dbReference type="GO" id="GO:0030288">
    <property type="term" value="C:outer membrane-bounded periplasmic space"/>
    <property type="evidence" value="ECO:0007669"/>
    <property type="project" value="InterPro"/>
</dbReference>
<dbReference type="Proteomes" id="UP000293465">
    <property type="component" value="Unassembled WGS sequence"/>
</dbReference>
<gene>
    <name evidence="8" type="ORF">ERW49_12355</name>
</gene>
<keyword evidence="6" id="KW-1133">Transmembrane helix</keyword>
<sequence length="179" mass="19908">MKTGSKKTIAKIGLAVSVCIGIFIVLLSGLETKESSTSTAMVGESIPAFELPEVMDTSVLLNESLFQQQPLTLLNVWAAWCGICKTEHQFLHQLKEQGITIIGLDYRDDRIAAKQVLEQTGSPYQTVIFDPRGSLAMDLGVFGTPTTFLIDQKGVILHRFTGALDEKKWQREFAHFFEE</sequence>
<dbReference type="GO" id="GO:0015036">
    <property type="term" value="F:disulfide oxidoreductase activity"/>
    <property type="evidence" value="ECO:0007669"/>
    <property type="project" value="InterPro"/>
</dbReference>
<evidence type="ECO:0000256" key="1">
    <source>
        <dbReference type="ARBA" id="ARBA00004383"/>
    </source>
</evidence>
<evidence type="ECO:0000313" key="8">
    <source>
        <dbReference type="EMBL" id="RYU45781.1"/>
    </source>
</evidence>
<evidence type="ECO:0000313" key="9">
    <source>
        <dbReference type="Proteomes" id="UP000293465"/>
    </source>
</evidence>
<evidence type="ECO:0000259" key="7">
    <source>
        <dbReference type="PROSITE" id="PS51352"/>
    </source>
</evidence>
<organism evidence="8 9">
    <name type="scientific">Aliivibrio finisterrensis</name>
    <dbReference type="NCBI Taxonomy" id="511998"/>
    <lineage>
        <taxon>Bacteria</taxon>
        <taxon>Pseudomonadati</taxon>
        <taxon>Pseudomonadota</taxon>
        <taxon>Gammaproteobacteria</taxon>
        <taxon>Vibrionales</taxon>
        <taxon>Vibrionaceae</taxon>
        <taxon>Aliivibrio</taxon>
    </lineage>
</organism>
<dbReference type="GO" id="GO:0005886">
    <property type="term" value="C:plasma membrane"/>
    <property type="evidence" value="ECO:0007669"/>
    <property type="project" value="UniProtKB-SubCell"/>
</dbReference>
<dbReference type="PROSITE" id="PS51352">
    <property type="entry name" value="THIOREDOXIN_2"/>
    <property type="match status" value="1"/>
</dbReference>
<dbReference type="InterPro" id="IPR004799">
    <property type="entry name" value="Periplasmic_diS_OxRdtase_DsbE"/>
</dbReference>
<dbReference type="GO" id="GO:0017004">
    <property type="term" value="P:cytochrome complex assembly"/>
    <property type="evidence" value="ECO:0007669"/>
    <property type="project" value="UniProtKB-KW"/>
</dbReference>
<dbReference type="InterPro" id="IPR036249">
    <property type="entry name" value="Thioredoxin-like_sf"/>
</dbReference>
<evidence type="ECO:0000256" key="6">
    <source>
        <dbReference type="SAM" id="Phobius"/>
    </source>
</evidence>
<accession>A0A4Q5KI31</accession>
<comment type="subcellular location">
    <subcellularLocation>
        <location evidence="1">Cell inner membrane</location>
        <topology evidence="1">Single-pass membrane protein</topology>
        <orientation evidence="1">Periplasmic side</orientation>
    </subcellularLocation>
</comment>
<keyword evidence="5" id="KW-0676">Redox-active center</keyword>
<dbReference type="SUPFAM" id="SSF52833">
    <property type="entry name" value="Thioredoxin-like"/>
    <property type="match status" value="1"/>
</dbReference>
<dbReference type="GeneID" id="56275851"/>
<reference evidence="8 9" key="1">
    <citation type="submission" date="2019-02" db="EMBL/GenBank/DDBJ databases">
        <title>Genome sequences of Aliivibrio finisterrensis strains from farmed Atlantic salmon.</title>
        <authorList>
            <person name="Bowman J.P."/>
        </authorList>
    </citation>
    <scope>NUCLEOTIDE SEQUENCE [LARGE SCALE GENOMIC DNA]</scope>
    <source>
        <strain evidence="8 9">A32</strain>
    </source>
</reference>
<dbReference type="RefSeq" id="WP_130087686.1">
    <property type="nucleotide sequence ID" value="NZ_SEZJ01000010.1"/>
</dbReference>
<dbReference type="Pfam" id="PF08534">
    <property type="entry name" value="Redoxin"/>
    <property type="match status" value="1"/>
</dbReference>
<keyword evidence="3" id="KW-0201">Cytochrome c-type biogenesis</keyword>
<dbReference type="NCBIfam" id="TIGR00385">
    <property type="entry name" value="dsbE"/>
    <property type="match status" value="1"/>
</dbReference>
<evidence type="ECO:0000256" key="3">
    <source>
        <dbReference type="ARBA" id="ARBA00022748"/>
    </source>
</evidence>
<name>A0A4Q5KI31_9GAMM</name>
<evidence type="ECO:0000256" key="2">
    <source>
        <dbReference type="ARBA" id="ARBA00007758"/>
    </source>
</evidence>
<feature type="domain" description="Thioredoxin" evidence="7">
    <location>
        <begin position="40"/>
        <end position="178"/>
    </location>
</feature>
<keyword evidence="6" id="KW-0472">Membrane</keyword>
<comment type="similarity">
    <text evidence="2">Belongs to the thioredoxin family. DsbE subfamily.</text>
</comment>
<comment type="caution">
    <text evidence="8">The sequence shown here is derived from an EMBL/GenBank/DDBJ whole genome shotgun (WGS) entry which is preliminary data.</text>
</comment>
<proteinExistence type="inferred from homology"/>
<evidence type="ECO:0000256" key="4">
    <source>
        <dbReference type="ARBA" id="ARBA00023157"/>
    </source>
</evidence>
<dbReference type="EMBL" id="SEZJ01000010">
    <property type="protein sequence ID" value="RYU45781.1"/>
    <property type="molecule type" value="Genomic_DNA"/>
</dbReference>
<dbReference type="InterPro" id="IPR013740">
    <property type="entry name" value="Redoxin"/>
</dbReference>
<protein>
    <submittedName>
        <fullName evidence="8">DsbE family thiol:disulfide interchange protein</fullName>
    </submittedName>
</protein>
<dbReference type="Gene3D" id="3.40.30.10">
    <property type="entry name" value="Glutaredoxin"/>
    <property type="match status" value="1"/>
</dbReference>
<feature type="transmembrane region" description="Helical" evidence="6">
    <location>
        <begin position="12"/>
        <end position="30"/>
    </location>
</feature>
<dbReference type="OrthoDB" id="9799347at2"/>
<keyword evidence="6" id="KW-0812">Transmembrane</keyword>
<dbReference type="PANTHER" id="PTHR42852:SF6">
    <property type="entry name" value="THIOL:DISULFIDE INTERCHANGE PROTEIN DSBE"/>
    <property type="match status" value="1"/>
</dbReference>
<dbReference type="InterPro" id="IPR050553">
    <property type="entry name" value="Thioredoxin_ResA/DsbE_sf"/>
</dbReference>
<evidence type="ECO:0000256" key="5">
    <source>
        <dbReference type="ARBA" id="ARBA00023284"/>
    </source>
</evidence>
<keyword evidence="4" id="KW-1015">Disulfide bond</keyword>
<dbReference type="AlphaFoldDB" id="A0A4Q5KI31"/>
<dbReference type="PANTHER" id="PTHR42852">
    <property type="entry name" value="THIOL:DISULFIDE INTERCHANGE PROTEIN DSBE"/>
    <property type="match status" value="1"/>
</dbReference>